<organism evidence="2 3">
    <name type="scientific">Rhizobium herbae</name>
    <dbReference type="NCBI Taxonomy" id="508661"/>
    <lineage>
        <taxon>Bacteria</taxon>
        <taxon>Pseudomonadati</taxon>
        <taxon>Pseudomonadota</taxon>
        <taxon>Alphaproteobacteria</taxon>
        <taxon>Hyphomicrobiales</taxon>
        <taxon>Rhizobiaceae</taxon>
        <taxon>Rhizobium/Agrobacterium group</taxon>
        <taxon>Rhizobium</taxon>
    </lineage>
</organism>
<feature type="region of interest" description="Disordered" evidence="1">
    <location>
        <begin position="96"/>
        <end position="158"/>
    </location>
</feature>
<feature type="compositionally biased region" description="Low complexity" evidence="1">
    <location>
        <begin position="144"/>
        <end position="154"/>
    </location>
</feature>
<dbReference type="EMBL" id="JAGGJV010000011">
    <property type="protein sequence ID" value="MBP1861627.1"/>
    <property type="molecule type" value="Genomic_DNA"/>
</dbReference>
<evidence type="ECO:0000313" key="2">
    <source>
        <dbReference type="EMBL" id="MBP1861627.1"/>
    </source>
</evidence>
<name>A0ABS4EUL2_9HYPH</name>
<protein>
    <submittedName>
        <fullName evidence="2">Uncharacterized protein</fullName>
    </submittedName>
</protein>
<gene>
    <name evidence="2" type="ORF">J2Z75_005156</name>
</gene>
<keyword evidence="3" id="KW-1185">Reference proteome</keyword>
<sequence>MRSTQQKFSENGNANEWNFANSTTSLPLPRSFILRGRLLAFMSRSPCLASRSSLLSKQIQSLETRYSAARSLGTAGRSGVAIVCKLPQCAFGLRPARSARGRGAPGSSSAKKAETSTSSVDAKASRAPTVTFSDPRSTRPTYERSISASRASRSCESPLATRSLRRFHPILCRTSMPVRRAYSMLDNRRTVSP</sequence>
<feature type="compositionally biased region" description="Polar residues" evidence="1">
    <location>
        <begin position="128"/>
        <end position="140"/>
    </location>
</feature>
<accession>A0ABS4EUL2</accession>
<dbReference type="Proteomes" id="UP000823786">
    <property type="component" value="Unassembled WGS sequence"/>
</dbReference>
<evidence type="ECO:0000256" key="1">
    <source>
        <dbReference type="SAM" id="MobiDB-lite"/>
    </source>
</evidence>
<comment type="caution">
    <text evidence="2">The sequence shown here is derived from an EMBL/GenBank/DDBJ whole genome shotgun (WGS) entry which is preliminary data.</text>
</comment>
<reference evidence="2 3" key="1">
    <citation type="submission" date="2021-03" db="EMBL/GenBank/DDBJ databases">
        <title>Genomic Encyclopedia of Type Strains, Phase IV (KMG-IV): sequencing the most valuable type-strain genomes for metagenomic binning, comparative biology and taxonomic classification.</title>
        <authorList>
            <person name="Goeker M."/>
        </authorList>
    </citation>
    <scope>NUCLEOTIDE SEQUENCE [LARGE SCALE GENOMIC DNA]</scope>
    <source>
        <strain evidence="2 3">DSM 26427</strain>
    </source>
</reference>
<feature type="compositionally biased region" description="Low complexity" evidence="1">
    <location>
        <begin position="96"/>
        <end position="119"/>
    </location>
</feature>
<evidence type="ECO:0000313" key="3">
    <source>
        <dbReference type="Proteomes" id="UP000823786"/>
    </source>
</evidence>
<proteinExistence type="predicted"/>